<proteinExistence type="predicted"/>
<evidence type="ECO:0000313" key="1">
    <source>
        <dbReference type="EMBL" id="PBK92362.1"/>
    </source>
</evidence>
<gene>
    <name evidence="1" type="ORF">ARMGADRAFT_1031227</name>
</gene>
<keyword evidence="2" id="KW-1185">Reference proteome</keyword>
<organism evidence="1 2">
    <name type="scientific">Armillaria gallica</name>
    <name type="common">Bulbous honey fungus</name>
    <name type="synonym">Armillaria bulbosa</name>
    <dbReference type="NCBI Taxonomy" id="47427"/>
    <lineage>
        <taxon>Eukaryota</taxon>
        <taxon>Fungi</taxon>
        <taxon>Dikarya</taxon>
        <taxon>Basidiomycota</taxon>
        <taxon>Agaricomycotina</taxon>
        <taxon>Agaricomycetes</taxon>
        <taxon>Agaricomycetidae</taxon>
        <taxon>Agaricales</taxon>
        <taxon>Marasmiineae</taxon>
        <taxon>Physalacriaceae</taxon>
        <taxon>Armillaria</taxon>
    </lineage>
</organism>
<dbReference type="OrthoDB" id="10602350at2759"/>
<name>A0A2H3DLK4_ARMGA</name>
<dbReference type="InParanoid" id="A0A2H3DLK4"/>
<dbReference type="AlphaFoldDB" id="A0A2H3DLK4"/>
<reference evidence="2" key="1">
    <citation type="journal article" date="2017" name="Nat. Ecol. Evol.">
        <title>Genome expansion and lineage-specific genetic innovations in the forest pathogenic fungi Armillaria.</title>
        <authorList>
            <person name="Sipos G."/>
            <person name="Prasanna A.N."/>
            <person name="Walter M.C."/>
            <person name="O'Connor E."/>
            <person name="Balint B."/>
            <person name="Krizsan K."/>
            <person name="Kiss B."/>
            <person name="Hess J."/>
            <person name="Varga T."/>
            <person name="Slot J."/>
            <person name="Riley R."/>
            <person name="Boka B."/>
            <person name="Rigling D."/>
            <person name="Barry K."/>
            <person name="Lee J."/>
            <person name="Mihaltcheva S."/>
            <person name="LaButti K."/>
            <person name="Lipzen A."/>
            <person name="Waldron R."/>
            <person name="Moloney N.M."/>
            <person name="Sperisen C."/>
            <person name="Kredics L."/>
            <person name="Vagvoelgyi C."/>
            <person name="Patrignani A."/>
            <person name="Fitzpatrick D."/>
            <person name="Nagy I."/>
            <person name="Doyle S."/>
            <person name="Anderson J.B."/>
            <person name="Grigoriev I.V."/>
            <person name="Gueldener U."/>
            <person name="Muensterkoetter M."/>
            <person name="Nagy L.G."/>
        </authorList>
    </citation>
    <scope>NUCLEOTIDE SEQUENCE [LARGE SCALE GENOMIC DNA]</scope>
    <source>
        <strain evidence="2">Ar21-2</strain>
    </source>
</reference>
<accession>A0A2H3DLK4</accession>
<evidence type="ECO:0000313" key="2">
    <source>
        <dbReference type="Proteomes" id="UP000217790"/>
    </source>
</evidence>
<dbReference type="EMBL" id="KZ293659">
    <property type="protein sequence ID" value="PBK92362.1"/>
    <property type="molecule type" value="Genomic_DNA"/>
</dbReference>
<dbReference type="Proteomes" id="UP000217790">
    <property type="component" value="Unassembled WGS sequence"/>
</dbReference>
<protein>
    <submittedName>
        <fullName evidence="1">Uncharacterized protein</fullName>
    </submittedName>
</protein>
<sequence length="148" mass="16087">MTLQKTAEMPSAMDKRAMISDRVPVTGEVAGEGSSSYVLINATNAKAWQRGVIQLSSVSAIIFVLIPPYQHNLAKGNQKQDVLPGSAVEDPDSNEVTKQITIHQYISFISFREQALGSNEDVLPKAPLLGRGLEPVIHPLPPKPEVPY</sequence>